<dbReference type="Pfam" id="PF00072">
    <property type="entry name" value="Response_reg"/>
    <property type="match status" value="1"/>
</dbReference>
<reference evidence="5" key="1">
    <citation type="journal article" date="2022" name="Int. J. Syst. Evol. Microbiol.">
        <title>Anaeromyxobacter oryzae sp. nov., Anaeromyxobacter diazotrophicus sp. nov. and Anaeromyxobacter paludicola sp. nov., isolated from paddy soils.</title>
        <authorList>
            <person name="Itoh H."/>
            <person name="Xu Z."/>
            <person name="Mise K."/>
            <person name="Masuda Y."/>
            <person name="Ushijima N."/>
            <person name="Hayakawa C."/>
            <person name="Shiratori Y."/>
            <person name="Senoo K."/>
        </authorList>
    </citation>
    <scope>NUCLEOTIDE SEQUENCE [LARGE SCALE GENOMIC DNA]</scope>
    <source>
        <strain evidence="5">Red232</strain>
    </source>
</reference>
<keyword evidence="5" id="KW-1185">Reference proteome</keyword>
<dbReference type="SMART" id="SM00448">
    <property type="entry name" value="REC"/>
    <property type="match status" value="1"/>
</dbReference>
<proteinExistence type="predicted"/>
<evidence type="ECO:0000256" key="1">
    <source>
        <dbReference type="ARBA" id="ARBA00022553"/>
    </source>
</evidence>
<organism evidence="4 5">
    <name type="scientific">Anaeromyxobacter oryzae</name>
    <dbReference type="NCBI Taxonomy" id="2918170"/>
    <lineage>
        <taxon>Bacteria</taxon>
        <taxon>Pseudomonadati</taxon>
        <taxon>Myxococcota</taxon>
        <taxon>Myxococcia</taxon>
        <taxon>Myxococcales</taxon>
        <taxon>Cystobacterineae</taxon>
        <taxon>Anaeromyxobacteraceae</taxon>
        <taxon>Anaeromyxobacter</taxon>
    </lineage>
</organism>
<dbReference type="Gene3D" id="3.40.50.2300">
    <property type="match status" value="1"/>
</dbReference>
<dbReference type="PANTHER" id="PTHR44591:SF23">
    <property type="entry name" value="CHEY SUBFAMILY"/>
    <property type="match status" value="1"/>
</dbReference>
<accession>A0ABM7WUF4</accession>
<dbReference type="InterPro" id="IPR011006">
    <property type="entry name" value="CheY-like_superfamily"/>
</dbReference>
<dbReference type="PANTHER" id="PTHR44591">
    <property type="entry name" value="STRESS RESPONSE REGULATOR PROTEIN 1"/>
    <property type="match status" value="1"/>
</dbReference>
<dbReference type="Proteomes" id="UP001162891">
    <property type="component" value="Chromosome"/>
</dbReference>
<feature type="domain" description="Response regulatory" evidence="3">
    <location>
        <begin position="23"/>
        <end position="135"/>
    </location>
</feature>
<evidence type="ECO:0000313" key="5">
    <source>
        <dbReference type="Proteomes" id="UP001162891"/>
    </source>
</evidence>
<evidence type="ECO:0000256" key="2">
    <source>
        <dbReference type="PROSITE-ProRule" id="PRU00169"/>
    </source>
</evidence>
<gene>
    <name evidence="4" type="ORF">AMOR_21180</name>
</gene>
<dbReference type="RefSeq" id="WP_248360845.1">
    <property type="nucleotide sequence ID" value="NZ_AP025591.1"/>
</dbReference>
<dbReference type="SUPFAM" id="SSF52172">
    <property type="entry name" value="CheY-like"/>
    <property type="match status" value="1"/>
</dbReference>
<protein>
    <recommendedName>
        <fullName evidence="3">Response regulatory domain-containing protein</fullName>
    </recommendedName>
</protein>
<dbReference type="EMBL" id="AP025591">
    <property type="protein sequence ID" value="BDG03122.1"/>
    <property type="molecule type" value="Genomic_DNA"/>
</dbReference>
<dbReference type="InterPro" id="IPR050595">
    <property type="entry name" value="Bact_response_regulator"/>
</dbReference>
<evidence type="ECO:0000313" key="4">
    <source>
        <dbReference type="EMBL" id="BDG03122.1"/>
    </source>
</evidence>
<evidence type="ECO:0000259" key="3">
    <source>
        <dbReference type="PROSITE" id="PS50110"/>
    </source>
</evidence>
<feature type="modified residue" description="4-aspartylphosphate" evidence="2">
    <location>
        <position position="74"/>
    </location>
</feature>
<keyword evidence="1 2" id="KW-0597">Phosphoprotein</keyword>
<sequence>MSAGREWSAEAAHPREQPGAERYVLVVDDDPDVREVVADMLRLEGHAVRVASDGADALEVIASQPGRPSLLLLDLMMPRMSGWELLRRLRADSGLACIPICLMSAVDPHGTAGADHALRKPFDLADLLAVVGRLAPRP</sequence>
<dbReference type="InterPro" id="IPR001789">
    <property type="entry name" value="Sig_transdc_resp-reg_receiver"/>
</dbReference>
<dbReference type="PROSITE" id="PS50110">
    <property type="entry name" value="RESPONSE_REGULATORY"/>
    <property type="match status" value="1"/>
</dbReference>
<name>A0ABM7WUF4_9BACT</name>